<dbReference type="EMBL" id="BAABDQ010000041">
    <property type="protein sequence ID" value="GAA3605576.1"/>
    <property type="molecule type" value="Genomic_DNA"/>
</dbReference>
<dbReference type="InterPro" id="IPR049052">
    <property type="entry name" value="nSTAND1"/>
</dbReference>
<dbReference type="InterPro" id="IPR001680">
    <property type="entry name" value="WD40_rpt"/>
</dbReference>
<dbReference type="CDD" id="cd14014">
    <property type="entry name" value="STKc_PknB_like"/>
    <property type="match status" value="1"/>
</dbReference>
<dbReference type="PROSITE" id="PS00108">
    <property type="entry name" value="PROTEIN_KINASE_ST"/>
    <property type="match status" value="1"/>
</dbReference>
<dbReference type="SUPFAM" id="SSF69322">
    <property type="entry name" value="Tricorn protease domain 2"/>
    <property type="match status" value="1"/>
</dbReference>
<comment type="similarity">
    <text evidence="1">Belongs to the protein kinase superfamily. STE Ser/Thr protein kinase family. STE20 subfamily.</text>
</comment>
<dbReference type="SUPFAM" id="SSF56112">
    <property type="entry name" value="Protein kinase-like (PK-like)"/>
    <property type="match status" value="1"/>
</dbReference>
<dbReference type="InterPro" id="IPR000719">
    <property type="entry name" value="Prot_kinase_dom"/>
</dbReference>
<evidence type="ECO:0000256" key="1">
    <source>
        <dbReference type="ARBA" id="ARBA00008874"/>
    </source>
</evidence>
<evidence type="ECO:0000313" key="5">
    <source>
        <dbReference type="EMBL" id="GAA3605576.1"/>
    </source>
</evidence>
<dbReference type="PANTHER" id="PTHR45832">
    <property type="entry name" value="SERINE/THREONINE-PROTEIN KINASE SAMKA-RELATED-RELATED"/>
    <property type="match status" value="1"/>
</dbReference>
<dbReference type="SUPFAM" id="SSF82171">
    <property type="entry name" value="DPP6 N-terminal domain-like"/>
    <property type="match status" value="1"/>
</dbReference>
<dbReference type="SMART" id="SM00320">
    <property type="entry name" value="WD40"/>
    <property type="match status" value="4"/>
</dbReference>
<keyword evidence="6" id="KW-1185">Reference proteome</keyword>
<dbReference type="Pfam" id="PF00069">
    <property type="entry name" value="Pkinase"/>
    <property type="match status" value="1"/>
</dbReference>
<proteinExistence type="inferred from homology"/>
<evidence type="ECO:0000256" key="2">
    <source>
        <dbReference type="ARBA" id="ARBA00022741"/>
    </source>
</evidence>
<evidence type="ECO:0000256" key="3">
    <source>
        <dbReference type="ARBA" id="ARBA00022840"/>
    </source>
</evidence>
<dbReference type="PROSITE" id="PS50011">
    <property type="entry name" value="PROTEIN_KINASE_DOM"/>
    <property type="match status" value="1"/>
</dbReference>
<dbReference type="Proteomes" id="UP001500630">
    <property type="component" value="Unassembled WGS sequence"/>
</dbReference>
<accession>A0ABP6ZCQ1</accession>
<dbReference type="InterPro" id="IPR015943">
    <property type="entry name" value="WD40/YVTN_repeat-like_dom_sf"/>
</dbReference>
<dbReference type="Gene3D" id="1.10.510.10">
    <property type="entry name" value="Transferase(Phosphotransferase) domain 1"/>
    <property type="match status" value="1"/>
</dbReference>
<dbReference type="Pfam" id="PF20703">
    <property type="entry name" value="nSTAND1"/>
    <property type="match status" value="1"/>
</dbReference>
<feature type="domain" description="Protein kinase" evidence="4">
    <location>
        <begin position="42"/>
        <end position="284"/>
    </location>
</feature>
<evidence type="ECO:0000313" key="6">
    <source>
        <dbReference type="Proteomes" id="UP001500630"/>
    </source>
</evidence>
<dbReference type="Gene3D" id="2.130.10.10">
    <property type="entry name" value="YVTN repeat-like/Quinoprotein amine dehydrogenase"/>
    <property type="match status" value="3"/>
</dbReference>
<keyword evidence="3" id="KW-0067">ATP-binding</keyword>
<dbReference type="InterPro" id="IPR008271">
    <property type="entry name" value="Ser/Thr_kinase_AS"/>
</dbReference>
<dbReference type="InterPro" id="IPR011009">
    <property type="entry name" value="Kinase-like_dom_sf"/>
</dbReference>
<protein>
    <recommendedName>
        <fullName evidence="4">Protein kinase domain-containing protein</fullName>
    </recommendedName>
</protein>
<dbReference type="InterPro" id="IPR051931">
    <property type="entry name" value="PAK3-like"/>
</dbReference>
<dbReference type="SMART" id="SM00220">
    <property type="entry name" value="S_TKc"/>
    <property type="match status" value="1"/>
</dbReference>
<dbReference type="PANTHER" id="PTHR45832:SF22">
    <property type="entry name" value="SERINE_THREONINE-PROTEIN KINASE SAMKA-RELATED"/>
    <property type="match status" value="1"/>
</dbReference>
<sequence>MAGWRRSGPGDADILQNFRHKKRIQAPVNVLLDGDPQRLGDYWLAGRLGAGGQGVVYEAYGQDGRRVAIKVLHGDQTAQLAREVSAAQRVAAFCTAPVIEAVLEGPRPYIVSEYVQGPSLRRAVAEGRRFTGGDLHRLATAVATALTAIHDAGVIHRDLKPDNVLLGPDGPRVIDFGIARTAEMSLTATGMVAGTPTYMAPEVFTGQRAEMSADVFAWGGIMLYAATGADPFEAENLGAVMHRVLSVNPDLSVLPGSMRPLVAAALDKDPQFRPTARQLLLALISGQDAGLDTSHLLAQGDRQAAGISFEAADPALGTLAEEAYALLGADERDLAPEVFLRLVTVGERGTLSVRHAALSELMEGRPVPETSAVARILEVFGYLLGRDTEEIWLARPALPHAWPRFRRWIEANRDGLAVHREILAAARRWDRAGRRDGDLFQGHSLENALQWAATARRNITLSPTERDFLEAAAYLTRRKTRRNRLFTLSLGGLLVISLVAAGLAVQQSIVADERAEAIAAQRDKAEGERLAQVAGTLRQSDPRAALQLSVAAWRLAKSPQARAALMASVAQREVGTFKDPDAAGDTVRALSRDGKTLVSVSGDAIRLWDVTTGKRAGGVAKLGLGDERLVSAALSPGGRDVLVTTAKRLIVWRPATGKVVDSWRTPPEGEVYAQYGTVDRYIMAGYDDDYGRAHDFVWDLERGTRTATGQYDGAMTAAGDAIYVRAGGAKGRVERRSLPDLTLEMSQPAASACECRGPRALTPDGANLIEETKDDLVIGPVKDRPARDLTLQTGIKAWNEGEVTVSPDGRLFASATPTQIQVWRGFDEHLTTLYLPTGGDNGSGRVQVGFDGMTMRYIGDDRVFTVNLNDLPMRPGPVTAWLPSSLSPGARHLLGVDGENGAVYLGDQQSRRLSPVLRTSDDIIYYTAFSPDGRLAVVSTAQKITILDVATRRKLTELRPVVAGKSQITGFVQFSPDGTRLVAEHSDDRGDEHSVVSVWDWKQGRQLWSARFYSSTKGSKFSPDGRLLAVTERMPADGEGYEQRLYDAASGKKIGGHFGANGANTTIIDFVFTRDGKSMALVDGRGRITVFDVATRRQVSQISQGGKLAGQATLSPREDVVAITTTSKRVELFDLKAGVSLGLLADGDAGGLDRYTFSADGSSVLTLDHTGALHDHPVEPGKMAAAVCAKAGQPLSAAEWGRYVAGVPYRKVCS</sequence>
<gene>
    <name evidence="5" type="ORF">GCM10022419_107990</name>
</gene>
<reference evidence="6" key="1">
    <citation type="journal article" date="2019" name="Int. J. Syst. Evol. Microbiol.">
        <title>The Global Catalogue of Microorganisms (GCM) 10K type strain sequencing project: providing services to taxonomists for standard genome sequencing and annotation.</title>
        <authorList>
            <consortium name="The Broad Institute Genomics Platform"/>
            <consortium name="The Broad Institute Genome Sequencing Center for Infectious Disease"/>
            <person name="Wu L."/>
            <person name="Ma J."/>
        </authorList>
    </citation>
    <scope>NUCLEOTIDE SEQUENCE [LARGE SCALE GENOMIC DNA]</scope>
    <source>
        <strain evidence="6">JCM 17326</strain>
    </source>
</reference>
<evidence type="ECO:0000259" key="4">
    <source>
        <dbReference type="PROSITE" id="PS50011"/>
    </source>
</evidence>
<organism evidence="5 6">
    <name type="scientific">Nonomuraea rosea</name>
    <dbReference type="NCBI Taxonomy" id="638574"/>
    <lineage>
        <taxon>Bacteria</taxon>
        <taxon>Bacillati</taxon>
        <taxon>Actinomycetota</taxon>
        <taxon>Actinomycetes</taxon>
        <taxon>Streptosporangiales</taxon>
        <taxon>Streptosporangiaceae</taxon>
        <taxon>Nonomuraea</taxon>
    </lineage>
</organism>
<comment type="caution">
    <text evidence="5">The sequence shown here is derived from an EMBL/GenBank/DDBJ whole genome shotgun (WGS) entry which is preliminary data.</text>
</comment>
<keyword evidence="2" id="KW-0547">Nucleotide-binding</keyword>
<name>A0ABP6ZCQ1_9ACTN</name>